<comment type="caution">
    <text evidence="8">The sequence shown here is derived from an EMBL/GenBank/DDBJ whole genome shotgun (WGS) entry which is preliminary data.</text>
</comment>
<dbReference type="GO" id="GO:0046475">
    <property type="term" value="P:glycerophospholipid catabolic process"/>
    <property type="evidence" value="ECO:0007669"/>
    <property type="project" value="TreeGrafter"/>
</dbReference>
<dbReference type="PANTHER" id="PTHR22958">
    <property type="entry name" value="GLYCEROPHOSPHORYL DIESTER PHOSPHODIESTERASE"/>
    <property type="match status" value="1"/>
</dbReference>
<reference evidence="8" key="1">
    <citation type="journal article" date="2020" name="Fungal Divers.">
        <title>Resolving the Mortierellaceae phylogeny through synthesis of multi-gene phylogenetics and phylogenomics.</title>
        <authorList>
            <person name="Vandepol N."/>
            <person name="Liber J."/>
            <person name="Desiro A."/>
            <person name="Na H."/>
            <person name="Kennedy M."/>
            <person name="Barry K."/>
            <person name="Grigoriev I.V."/>
            <person name="Miller A.N."/>
            <person name="O'Donnell K."/>
            <person name="Stajich J.E."/>
            <person name="Bonito G."/>
        </authorList>
    </citation>
    <scope>NUCLEOTIDE SEQUENCE</scope>
    <source>
        <strain evidence="8">KOD1015</strain>
    </source>
</reference>
<feature type="repeat" description="ANK" evidence="4">
    <location>
        <begin position="562"/>
        <end position="594"/>
    </location>
</feature>
<feature type="domain" description="GP-PDE" evidence="7">
    <location>
        <begin position="874"/>
        <end position="1266"/>
    </location>
</feature>
<keyword evidence="1" id="KW-0677">Repeat</keyword>
<dbReference type="InterPro" id="IPR017946">
    <property type="entry name" value="PLC-like_Pdiesterase_TIM-brl"/>
</dbReference>
<feature type="region of interest" description="Disordered" evidence="5">
    <location>
        <begin position="635"/>
        <end position="683"/>
    </location>
</feature>
<evidence type="ECO:0000256" key="5">
    <source>
        <dbReference type="SAM" id="MobiDB-lite"/>
    </source>
</evidence>
<dbReference type="PROSITE" id="PS51382">
    <property type="entry name" value="SPX"/>
    <property type="match status" value="1"/>
</dbReference>
<dbReference type="PROSITE" id="PS50297">
    <property type="entry name" value="ANK_REP_REGION"/>
    <property type="match status" value="4"/>
</dbReference>
<dbReference type="Pfam" id="PF12796">
    <property type="entry name" value="Ank_2"/>
    <property type="match status" value="2"/>
</dbReference>
<feature type="repeat" description="ANK" evidence="4">
    <location>
        <begin position="524"/>
        <end position="560"/>
    </location>
</feature>
<dbReference type="AlphaFoldDB" id="A0A9P6KCM2"/>
<dbReference type="GO" id="GO:0047389">
    <property type="term" value="F:glycerophosphocholine phosphodiesterase activity"/>
    <property type="evidence" value="ECO:0007669"/>
    <property type="project" value="TreeGrafter"/>
</dbReference>
<gene>
    <name evidence="8" type="primary">GDE1</name>
    <name evidence="8" type="ORF">BGW38_003541</name>
</gene>
<dbReference type="EMBL" id="JAABOA010002355">
    <property type="protein sequence ID" value="KAF9579983.1"/>
    <property type="molecule type" value="Genomic_DNA"/>
</dbReference>
<feature type="domain" description="SPX" evidence="6">
    <location>
        <begin position="1"/>
        <end position="165"/>
    </location>
</feature>
<dbReference type="Pfam" id="PF03009">
    <property type="entry name" value="GDPD"/>
    <property type="match status" value="2"/>
</dbReference>
<dbReference type="InterPro" id="IPR002110">
    <property type="entry name" value="Ankyrin_rpt"/>
</dbReference>
<dbReference type="SUPFAM" id="SSF48403">
    <property type="entry name" value="Ankyrin repeat"/>
    <property type="match status" value="1"/>
</dbReference>
<dbReference type="InterPro" id="IPR051578">
    <property type="entry name" value="GDPD"/>
</dbReference>
<dbReference type="Gene3D" id="3.20.20.190">
    <property type="entry name" value="Phosphatidylinositol (PI) phosphodiesterase"/>
    <property type="match status" value="1"/>
</dbReference>
<sequence>EVEKANCFFVYKRSELERRLRILTEKSRRIHPNIATTGASAIAAAVEALPIVTLKQPPVARNATGTGAGAGTGTGAGSRSGIVTPTAAIANAPQSAAGTAAPLVPPSPFISDPEIDAECLEAMVKTKEHLLNLSWFAEMNRRAVEKILKKFDKRMITISRDGYLATKVNVLPFVTDGRLRDITRTTETLIQEMRNIVAEYPPPRLGLSPPLGGSKARLGFTDEQIHIAMEAIERDDLDTLSSIIYSRLKEKPELKEFFQASVQVGNIGQLPRTLFRKALEERAFKCIALMMSFGVGTLMVNVNEQTILHKLAIDGGAVTKFDTDLNTSTSTLADQNNGEAEKSSAESSKDDPTLITFILQQLSTRAAQDSLCTLKSTPDIFGRRPLHYAAMYGYPNVARALMHDLKASGEFIDFANPYWLDTDGFTPLIYAVSRGQAAVLQVLMEEGGISDADAVCNAFSDQPSLPKIMPTTPMTVLNPLVGAEANLHAAYTYTPLSIACRLGHIDVARLLIQYGANLDSQDEDGETPLIIAAKNGHVGCARLLITGTNGKGANLELRERYYGWTALHLAAIENHPDVVSVLLQAGANPNVYDFSSWNPHEHAVFAANNVCAQLLRPVTLSLDARQRLLKVTSANLDHSQSSSPTRTTPDALTTPPGSPSPSATQVHRPDSPPASGGKNSVKTSKAVHRAYGHKYLENESMIIITLGSNDIRCTVEPVELYTNNENMIENSFLTASTAFSLEITSENATAGEKAIIDLPLKDSSYHDKIVFYATNPEETVFDFLIYPTFGQSSDKLIGRGSAMLSSLDNLRKDVRNQHPTLTSLQGMNMTVPIFSADTMKIIGRVRVEFTVVRPFKHENLKVGSKHTYWKSLTTTVIGHRGLGMNRKVSHLQVGENTLLSFVTAASLGAEYVEFDVQMTKDMVPVLYHDWTVTETGLDIPVSSVTLDQFRGLSCSGDIKPSSSGPSSPRMGTPTPQVSITSSPPSSTSSDSMSAKPSEPNGATVSLAASALEKPKLVRSSSGHTGSELGIVLQNSASSSPNKEPVRLVRSNSLGAISRVKSLSSVAEPAHPPGKMKGNGLGTIRAPFATLKDTFETVPTNIGFNIEVKYPMLDEAEEANIPLYSFEMNRFVDRILQEVYDHDKTHPDRHIIFSSFHPDICLLLNMKQPNYPVFFLTDGGTTVMADRRCNSIQGAVRFATSTDLLGIVTASPPIIEAPNLVKGIKQSGLLVFTYGADNNDVENAKLQRRHGVDAVIVDSVLAVRKGLQQEEA</sequence>
<feature type="compositionally biased region" description="Low complexity" evidence="5">
    <location>
        <begin position="960"/>
        <end position="997"/>
    </location>
</feature>
<evidence type="ECO:0000256" key="4">
    <source>
        <dbReference type="PROSITE-ProRule" id="PRU00023"/>
    </source>
</evidence>
<evidence type="ECO:0000313" key="8">
    <source>
        <dbReference type="EMBL" id="KAF9579983.1"/>
    </source>
</evidence>
<feature type="repeat" description="ANK" evidence="4">
    <location>
        <begin position="423"/>
        <end position="447"/>
    </location>
</feature>
<dbReference type="PANTHER" id="PTHR22958:SF1">
    <property type="entry name" value="GLYCEROPHOSPHOCHOLINE PHOSPHODIESTERASE GPCPD1"/>
    <property type="match status" value="1"/>
</dbReference>
<name>A0A9P6KCM2_9FUNG</name>
<dbReference type="PROSITE" id="PS50088">
    <property type="entry name" value="ANK_REPEAT"/>
    <property type="match status" value="4"/>
</dbReference>
<evidence type="ECO:0000256" key="2">
    <source>
        <dbReference type="ARBA" id="ARBA00022801"/>
    </source>
</evidence>
<dbReference type="SUPFAM" id="SSF51695">
    <property type="entry name" value="PLC-like phosphodiesterases"/>
    <property type="match status" value="1"/>
</dbReference>
<feature type="region of interest" description="Disordered" evidence="5">
    <location>
        <begin position="955"/>
        <end position="1002"/>
    </location>
</feature>
<dbReference type="Proteomes" id="UP000780801">
    <property type="component" value="Unassembled WGS sequence"/>
</dbReference>
<dbReference type="Gene3D" id="1.25.40.20">
    <property type="entry name" value="Ankyrin repeat-containing domain"/>
    <property type="match status" value="2"/>
</dbReference>
<feature type="compositionally biased region" description="Polar residues" evidence="5">
    <location>
        <begin position="635"/>
        <end position="651"/>
    </location>
</feature>
<organism evidence="8 9">
    <name type="scientific">Lunasporangiospora selenospora</name>
    <dbReference type="NCBI Taxonomy" id="979761"/>
    <lineage>
        <taxon>Eukaryota</taxon>
        <taxon>Fungi</taxon>
        <taxon>Fungi incertae sedis</taxon>
        <taxon>Mucoromycota</taxon>
        <taxon>Mortierellomycotina</taxon>
        <taxon>Mortierellomycetes</taxon>
        <taxon>Mortierellales</taxon>
        <taxon>Mortierellaceae</taxon>
        <taxon>Lunasporangiospora</taxon>
    </lineage>
</organism>
<feature type="non-terminal residue" evidence="8">
    <location>
        <position position="1271"/>
    </location>
</feature>
<keyword evidence="3 4" id="KW-0040">ANK repeat</keyword>
<feature type="repeat" description="ANK" evidence="4">
    <location>
        <begin position="491"/>
        <end position="523"/>
    </location>
</feature>
<evidence type="ECO:0000259" key="7">
    <source>
        <dbReference type="PROSITE" id="PS51704"/>
    </source>
</evidence>
<proteinExistence type="predicted"/>
<feature type="compositionally biased region" description="Polar residues" evidence="5">
    <location>
        <begin position="329"/>
        <end position="338"/>
    </location>
</feature>
<evidence type="ECO:0000256" key="3">
    <source>
        <dbReference type="ARBA" id="ARBA00023043"/>
    </source>
</evidence>
<dbReference type="InterPro" id="IPR030395">
    <property type="entry name" value="GP_PDE_dom"/>
</dbReference>
<keyword evidence="2" id="KW-0378">Hydrolase</keyword>
<dbReference type="OrthoDB" id="197419at2759"/>
<dbReference type="PROSITE" id="PS51704">
    <property type="entry name" value="GP_PDE"/>
    <property type="match status" value="1"/>
</dbReference>
<keyword evidence="9" id="KW-1185">Reference proteome</keyword>
<evidence type="ECO:0000256" key="1">
    <source>
        <dbReference type="ARBA" id="ARBA00022737"/>
    </source>
</evidence>
<accession>A0A9P6KCM2</accession>
<dbReference type="Pfam" id="PF25329">
    <property type="entry name" value="C2_GDE1"/>
    <property type="match status" value="1"/>
</dbReference>
<protein>
    <submittedName>
        <fullName evidence="8">Glycerophosphocholine phosphodiesterase</fullName>
    </submittedName>
</protein>
<dbReference type="SMART" id="SM00248">
    <property type="entry name" value="ANK"/>
    <property type="match status" value="5"/>
</dbReference>
<dbReference type="InterPro" id="IPR036770">
    <property type="entry name" value="Ankyrin_rpt-contain_sf"/>
</dbReference>
<evidence type="ECO:0000259" key="6">
    <source>
        <dbReference type="PROSITE" id="PS51382"/>
    </source>
</evidence>
<dbReference type="InterPro" id="IPR004331">
    <property type="entry name" value="SPX_dom"/>
</dbReference>
<feature type="compositionally biased region" description="Basic and acidic residues" evidence="5">
    <location>
        <begin position="339"/>
        <end position="349"/>
    </location>
</feature>
<feature type="region of interest" description="Disordered" evidence="5">
    <location>
        <begin position="329"/>
        <end position="349"/>
    </location>
</feature>
<evidence type="ECO:0000313" key="9">
    <source>
        <dbReference type="Proteomes" id="UP000780801"/>
    </source>
</evidence>
<dbReference type="InterPro" id="IPR057506">
    <property type="entry name" value="C2_GPCPD1"/>
</dbReference>